<dbReference type="AlphaFoldDB" id="A0A1X0Q710"/>
<sequence>MLVVFRIEYDLCVIYYLNILIIHDLDNVLFKQIKHSFYNLETNLFKIDLKIDLMKLDVIREDFNLENSRNNIYNICNIRLELWRHVFKILSCSLEYFKGDSKEYFQKKLTYFLEEFEKIFDECEYPSKS</sequence>
<reference evidence="1 2" key="1">
    <citation type="journal article" date="2017" name="Environ. Microbiol.">
        <title>Decay of the glycolytic pathway and adaptation to intranuclear parasitism within Enterocytozoonidae microsporidia.</title>
        <authorList>
            <person name="Wiredu Boakye D."/>
            <person name="Jaroenlak P."/>
            <person name="Prachumwat A."/>
            <person name="Williams T.A."/>
            <person name="Bateman K.S."/>
            <person name="Itsathitphaisarn O."/>
            <person name="Sritunyalucksana K."/>
            <person name="Paszkiewicz K.H."/>
            <person name="Moore K.A."/>
            <person name="Stentiford G.D."/>
            <person name="Williams B.A."/>
        </authorList>
    </citation>
    <scope>NUCLEOTIDE SEQUENCE [LARGE SCALE GENOMIC DNA]</scope>
    <source>
        <strain evidence="1 2">GB1</strain>
    </source>
</reference>
<evidence type="ECO:0000313" key="2">
    <source>
        <dbReference type="Proteomes" id="UP000192356"/>
    </source>
</evidence>
<dbReference type="Proteomes" id="UP000192356">
    <property type="component" value="Unassembled WGS sequence"/>
</dbReference>
<evidence type="ECO:0000313" key="1">
    <source>
        <dbReference type="EMBL" id="ORD95517.1"/>
    </source>
</evidence>
<name>A0A1X0Q710_9MICR</name>
<dbReference type="VEuPathDB" id="MicrosporidiaDB:A0H76_2874"/>
<organism evidence="1 2">
    <name type="scientific">Hepatospora eriocheir</name>
    <dbReference type="NCBI Taxonomy" id="1081669"/>
    <lineage>
        <taxon>Eukaryota</taxon>
        <taxon>Fungi</taxon>
        <taxon>Fungi incertae sedis</taxon>
        <taxon>Microsporidia</taxon>
        <taxon>Hepatosporidae</taxon>
        <taxon>Hepatospora</taxon>
    </lineage>
</organism>
<dbReference type="VEuPathDB" id="MicrosporidiaDB:HERIO_2437"/>
<gene>
    <name evidence="1" type="ORF">HERIO_2437</name>
</gene>
<protein>
    <submittedName>
        <fullName evidence="1">Uncharacterized protein</fullName>
    </submittedName>
</protein>
<proteinExistence type="predicted"/>
<accession>A0A1X0Q710</accession>
<dbReference type="EMBL" id="LVKB01000277">
    <property type="protein sequence ID" value="ORD95517.1"/>
    <property type="molecule type" value="Genomic_DNA"/>
</dbReference>
<comment type="caution">
    <text evidence="1">The sequence shown here is derived from an EMBL/GenBank/DDBJ whole genome shotgun (WGS) entry which is preliminary data.</text>
</comment>
<keyword evidence="2" id="KW-1185">Reference proteome</keyword>